<feature type="domain" description="Glycosyl transferase family 1" evidence="2">
    <location>
        <begin position="176"/>
        <end position="340"/>
    </location>
</feature>
<dbReference type="PANTHER" id="PTHR46401:SF2">
    <property type="entry name" value="GLYCOSYLTRANSFERASE WBBK-RELATED"/>
    <property type="match status" value="1"/>
</dbReference>
<dbReference type="PANTHER" id="PTHR46401">
    <property type="entry name" value="GLYCOSYLTRANSFERASE WBBK-RELATED"/>
    <property type="match status" value="1"/>
</dbReference>
<dbReference type="Gene3D" id="3.40.50.2000">
    <property type="entry name" value="Glycogen Phosphorylase B"/>
    <property type="match status" value="1"/>
</dbReference>
<dbReference type="GO" id="GO:0009103">
    <property type="term" value="P:lipopolysaccharide biosynthetic process"/>
    <property type="evidence" value="ECO:0007669"/>
    <property type="project" value="TreeGrafter"/>
</dbReference>
<accession>A0A0A8J3X3</accession>
<evidence type="ECO:0000259" key="2">
    <source>
        <dbReference type="Pfam" id="PF00534"/>
    </source>
</evidence>
<evidence type="ECO:0000313" key="3">
    <source>
        <dbReference type="EMBL" id="BAQ00926.1"/>
    </source>
</evidence>
<keyword evidence="1 3" id="KW-0808">Transferase</keyword>
<reference evidence="3" key="1">
    <citation type="journal article" date="2014" name="DNA Res.">
        <title>A complete view of the genetic diversity of the Escherichia coli O-antigen biosynthesis gene cluster.</title>
        <authorList>
            <person name="Iguchi A."/>
            <person name="Iyoda S."/>
            <person name="Kikuchi T."/>
            <person name="Ogura Y."/>
            <person name="Katsura K."/>
            <person name="Ohnishi M."/>
            <person name="Hayashi T."/>
            <person name="Thomson N.R."/>
        </authorList>
    </citation>
    <scope>NUCLEOTIDE SEQUENCE</scope>
    <source>
        <strain evidence="3">Bi7455-41</strain>
    </source>
</reference>
<organism evidence="3">
    <name type="scientific">Escherichia coli</name>
    <dbReference type="NCBI Taxonomy" id="562"/>
    <lineage>
        <taxon>Bacteria</taxon>
        <taxon>Pseudomonadati</taxon>
        <taxon>Pseudomonadota</taxon>
        <taxon>Gammaproteobacteria</taxon>
        <taxon>Enterobacterales</taxon>
        <taxon>Enterobacteriaceae</taxon>
        <taxon>Escherichia</taxon>
    </lineage>
</organism>
<protein>
    <submittedName>
        <fullName evidence="3">Putative glycosyltransferase</fullName>
    </submittedName>
</protein>
<name>A0A0A8J3X3_ECOLX</name>
<dbReference type="SUPFAM" id="SSF53756">
    <property type="entry name" value="UDP-Glycosyltransferase/glycogen phosphorylase"/>
    <property type="match status" value="1"/>
</dbReference>
<evidence type="ECO:0000256" key="1">
    <source>
        <dbReference type="ARBA" id="ARBA00022679"/>
    </source>
</evidence>
<dbReference type="InterPro" id="IPR001296">
    <property type="entry name" value="Glyco_trans_1"/>
</dbReference>
<proteinExistence type="predicted"/>
<dbReference type="GO" id="GO:0016757">
    <property type="term" value="F:glycosyltransferase activity"/>
    <property type="evidence" value="ECO:0007669"/>
    <property type="project" value="InterPro"/>
</dbReference>
<dbReference type="Pfam" id="PF00534">
    <property type="entry name" value="Glycos_transf_1"/>
    <property type="match status" value="1"/>
</dbReference>
<dbReference type="AlphaFoldDB" id="A0A0A8J3X3"/>
<dbReference type="EMBL" id="AB811619">
    <property type="protein sequence ID" value="BAQ00926.1"/>
    <property type="molecule type" value="Genomic_DNA"/>
</dbReference>
<sequence>METHVSMRKYYICRDFSEACGISKYGYVFFSTILKEYGFEKIHLKDVNDVSQVLSKINCDDKVWIEIGLGTYLETLLYKKLIRKNNQNVIITLHDAPFIEYPILKFKNQPFNLLSKINQYVFLRWPFTSFFYSYLHKTKRIYTLNPKGTESLLNRYRLHNVVTIPHVLHNIEEVDNKKSGILQFLYFGFIGKNKGLEYALSLHEKINTLVKTPITMKIIGKTLDEKSEKYFQKIKRRYNENVEYLGYVEDKELDILMQQDNIILLPTKNYKVIKPTSGSVLNSLKYLNIVFTTKVNANECLISDKENGFFLQGDINSDTFNILSIINNSDLRNKIRLNIYNDLMMKYIPIKVINEIKVDDYR</sequence>